<gene>
    <name evidence="2" type="ORF">SYNPS1DRAFT_27584</name>
</gene>
<dbReference type="OrthoDB" id="534063at2759"/>
<protein>
    <submittedName>
        <fullName evidence="2">Uncharacterized protein</fullName>
    </submittedName>
</protein>
<evidence type="ECO:0000313" key="2">
    <source>
        <dbReference type="EMBL" id="RKP26737.1"/>
    </source>
</evidence>
<organism evidence="2 3">
    <name type="scientific">Syncephalis pseudoplumigaleata</name>
    <dbReference type="NCBI Taxonomy" id="1712513"/>
    <lineage>
        <taxon>Eukaryota</taxon>
        <taxon>Fungi</taxon>
        <taxon>Fungi incertae sedis</taxon>
        <taxon>Zoopagomycota</taxon>
        <taxon>Zoopagomycotina</taxon>
        <taxon>Zoopagomycetes</taxon>
        <taxon>Zoopagales</taxon>
        <taxon>Piptocephalidaceae</taxon>
        <taxon>Syncephalis</taxon>
    </lineage>
</organism>
<proteinExistence type="predicted"/>
<evidence type="ECO:0000256" key="1">
    <source>
        <dbReference type="SAM" id="MobiDB-lite"/>
    </source>
</evidence>
<sequence length="424" mass="45851">MTASASIFRQHSASSSAASTVAMADSEDVEGKKQTMQDISLRLKRKRVLQHGHCGDVHSMNATKHQDGQQGRAASIAIKAIIDESYAHGSEGSAGMDVVEHRVPLMPKGPTQSDASMEAFYRAKVEQFGWGIAQKTQLFSGGAMLECEPQPDDDVQALLAFVHGTHPDHSPGASTTARMLSSLHYWQHPAEQPSQVQSMALLQAVSEGATASNAVKAELQRFHASKETCHMTILFSASASPVQDCLAAHTGVRGMAAVITAHVAGLATYLERHGIAHRRLEKDAPAEALRSIRQVEDAALLLVTDAKSLKQLTELARAWDAHPSYARQAQLPQLVSPAPFLNASVGRAEIGHEKTVICHENGRETQSYRLEINGMVLPTGLQQFVGIVRTRHPDVTIRRQFTAGTALCDALPVIRACEQKHASH</sequence>
<evidence type="ECO:0000313" key="3">
    <source>
        <dbReference type="Proteomes" id="UP000278143"/>
    </source>
</evidence>
<keyword evidence="3" id="KW-1185">Reference proteome</keyword>
<feature type="compositionally biased region" description="Polar residues" evidence="1">
    <location>
        <begin position="1"/>
        <end position="11"/>
    </location>
</feature>
<dbReference type="EMBL" id="KZ989346">
    <property type="protein sequence ID" value="RKP26737.1"/>
    <property type="molecule type" value="Genomic_DNA"/>
</dbReference>
<feature type="compositionally biased region" description="Low complexity" evidence="1">
    <location>
        <begin position="12"/>
        <end position="24"/>
    </location>
</feature>
<feature type="region of interest" description="Disordered" evidence="1">
    <location>
        <begin position="1"/>
        <end position="35"/>
    </location>
</feature>
<dbReference type="Proteomes" id="UP000278143">
    <property type="component" value="Unassembled WGS sequence"/>
</dbReference>
<dbReference type="AlphaFoldDB" id="A0A4P9Z2I1"/>
<accession>A0A4P9Z2I1</accession>
<reference evidence="3" key="1">
    <citation type="journal article" date="2018" name="Nat. Microbiol.">
        <title>Leveraging single-cell genomics to expand the fungal tree of life.</title>
        <authorList>
            <person name="Ahrendt S.R."/>
            <person name="Quandt C.A."/>
            <person name="Ciobanu D."/>
            <person name="Clum A."/>
            <person name="Salamov A."/>
            <person name="Andreopoulos B."/>
            <person name="Cheng J.F."/>
            <person name="Woyke T."/>
            <person name="Pelin A."/>
            <person name="Henrissat B."/>
            <person name="Reynolds N.K."/>
            <person name="Benny G.L."/>
            <person name="Smith M.E."/>
            <person name="James T.Y."/>
            <person name="Grigoriev I.V."/>
        </authorList>
    </citation>
    <scope>NUCLEOTIDE SEQUENCE [LARGE SCALE GENOMIC DNA]</scope>
    <source>
        <strain evidence="3">Benny S71-1</strain>
    </source>
</reference>
<name>A0A4P9Z2I1_9FUNG</name>